<evidence type="ECO:0000313" key="3">
    <source>
        <dbReference type="Proteomes" id="UP001165190"/>
    </source>
</evidence>
<accession>A0A9W7MNJ6</accession>
<sequence length="687" mass="78525">MSLVTEEIKGSASEVYNGDEICQEKSKSLLEEMGMPRGLLPLKDIEECGYVKDTGFVWLKQKKSITHKFEKIGKLVSYATEVTAVIEKNKIKKLSGVKSKELLIWVTLSEISVDDPPTGKITFKTPAGLSRAYPVSAFEIEVLSGCSCRDGGDYERYFLLFLLISVISPPNGKLFPNQESKARMVAESTFIPPCFQPPQIGVFKPKQRLCLQIPVCSRESNNMAYCLAKKGIAREECKDNLVDRISELPQELLVHVLSSLSFEEAVRSSVISRIWRDLWKFVTLSLNFDASKTLMSNQSKLKKHRDGYVEWITRVLNTHKTPTIDELTVRCDLNYWYTYDINRWIELALMKKVKRLELDFKPYMLKQRRAGEYYWFGPELCASSEIKFLTSICFKHVEVSDQVLESLLSNCPLLETLHVSHSPSVELTKLNVCGSSLRLKHLHISFCNFIRSIEVYAPNLVSFEYSGDRLWHLVLSYVPQLRDVSYGVPWDIIEDNFLQAFPACLTTCVSQLVNLSVQFKYRTEILPCPTLPNLRYLTCEVHEFEHEKERKGLLSLLSLVDFSPLLQKFKVELEIRIAHGLKRVRGEIEEAIKGVETMIKYEKRRNMESLSEVEIVGFVGAEADTALLIYLAKTAVNLDNIVINACPPYWNRAGVDMLWINEPGRARRLAFDMLLELRPEGANILVL</sequence>
<dbReference type="InterPro" id="IPR053772">
    <property type="entry name" value="At1g61320/At1g61330-like"/>
</dbReference>
<dbReference type="Gene3D" id="3.80.10.10">
    <property type="entry name" value="Ribonuclease Inhibitor"/>
    <property type="match status" value="1"/>
</dbReference>
<dbReference type="InterPro" id="IPR053781">
    <property type="entry name" value="F-box_AtFBL13-like"/>
</dbReference>
<gene>
    <name evidence="2" type="ORF">HRI_004843000</name>
</gene>
<proteinExistence type="predicted"/>
<dbReference type="InterPro" id="IPR007493">
    <property type="entry name" value="DUF538"/>
</dbReference>
<dbReference type="PANTHER" id="PTHR34145:SF68">
    <property type="entry name" value="FBD DOMAIN-CONTAINING PROTEIN"/>
    <property type="match status" value="1"/>
</dbReference>
<dbReference type="InterPro" id="IPR036047">
    <property type="entry name" value="F-box-like_dom_sf"/>
</dbReference>
<dbReference type="PANTHER" id="PTHR34145">
    <property type="entry name" value="OS02G0105600 PROTEIN"/>
    <property type="match status" value="1"/>
</dbReference>
<dbReference type="InterPro" id="IPR032675">
    <property type="entry name" value="LRR_dom_sf"/>
</dbReference>
<dbReference type="Pfam" id="PF04398">
    <property type="entry name" value="DUF538"/>
    <property type="match status" value="1"/>
</dbReference>
<comment type="caution">
    <text evidence="2">The sequence shown here is derived from an EMBL/GenBank/DDBJ whole genome shotgun (WGS) entry which is preliminary data.</text>
</comment>
<protein>
    <recommendedName>
        <fullName evidence="1">F-box domain-containing protein</fullName>
    </recommendedName>
</protein>
<dbReference type="EMBL" id="BSYR01000061">
    <property type="protein sequence ID" value="GMJ11738.1"/>
    <property type="molecule type" value="Genomic_DNA"/>
</dbReference>
<dbReference type="SMART" id="SM00256">
    <property type="entry name" value="FBOX"/>
    <property type="match status" value="1"/>
</dbReference>
<feature type="domain" description="F-box" evidence="1">
    <location>
        <begin position="242"/>
        <end position="278"/>
    </location>
</feature>
<dbReference type="InterPro" id="IPR036758">
    <property type="entry name" value="At5g01610-like"/>
</dbReference>
<dbReference type="SUPFAM" id="SSF52047">
    <property type="entry name" value="RNI-like"/>
    <property type="match status" value="1"/>
</dbReference>
<dbReference type="Gene3D" id="2.30.240.10">
    <property type="entry name" value="At5g01610-like"/>
    <property type="match status" value="1"/>
</dbReference>
<dbReference type="OrthoDB" id="613853at2759"/>
<dbReference type="CDD" id="cd22160">
    <property type="entry name" value="F-box_AtFBL13-like"/>
    <property type="match status" value="1"/>
</dbReference>
<evidence type="ECO:0000259" key="1">
    <source>
        <dbReference type="PROSITE" id="PS50181"/>
    </source>
</evidence>
<dbReference type="SUPFAM" id="SSF81383">
    <property type="entry name" value="F-box domain"/>
    <property type="match status" value="1"/>
</dbReference>
<dbReference type="InterPro" id="IPR055357">
    <property type="entry name" value="LRR_At1g61320_AtMIF1"/>
</dbReference>
<dbReference type="PROSITE" id="PS50181">
    <property type="entry name" value="FBOX"/>
    <property type="match status" value="1"/>
</dbReference>
<dbReference type="Proteomes" id="UP001165190">
    <property type="component" value="Unassembled WGS sequence"/>
</dbReference>
<dbReference type="AlphaFoldDB" id="A0A9W7MNJ6"/>
<organism evidence="2 3">
    <name type="scientific">Hibiscus trionum</name>
    <name type="common">Flower of an hour</name>
    <dbReference type="NCBI Taxonomy" id="183268"/>
    <lineage>
        <taxon>Eukaryota</taxon>
        <taxon>Viridiplantae</taxon>
        <taxon>Streptophyta</taxon>
        <taxon>Embryophyta</taxon>
        <taxon>Tracheophyta</taxon>
        <taxon>Spermatophyta</taxon>
        <taxon>Magnoliopsida</taxon>
        <taxon>eudicotyledons</taxon>
        <taxon>Gunneridae</taxon>
        <taxon>Pentapetalae</taxon>
        <taxon>rosids</taxon>
        <taxon>malvids</taxon>
        <taxon>Malvales</taxon>
        <taxon>Malvaceae</taxon>
        <taxon>Malvoideae</taxon>
        <taxon>Hibiscus</taxon>
    </lineage>
</organism>
<keyword evidence="3" id="KW-1185">Reference proteome</keyword>
<reference evidence="2" key="1">
    <citation type="submission" date="2023-05" db="EMBL/GenBank/DDBJ databases">
        <title>Genome and transcriptome analyses reveal genes involved in the formation of fine ridges on petal epidermal cells in Hibiscus trionum.</title>
        <authorList>
            <person name="Koshimizu S."/>
            <person name="Masuda S."/>
            <person name="Ishii T."/>
            <person name="Shirasu K."/>
            <person name="Hoshino A."/>
            <person name="Arita M."/>
        </authorList>
    </citation>
    <scope>NUCLEOTIDE SEQUENCE</scope>
    <source>
        <strain evidence="2">Hamamatsu line</strain>
    </source>
</reference>
<name>A0A9W7MNJ6_HIBTR</name>
<evidence type="ECO:0000313" key="2">
    <source>
        <dbReference type="EMBL" id="GMJ11738.1"/>
    </source>
</evidence>
<dbReference type="Pfam" id="PF23622">
    <property type="entry name" value="LRR_At1g61320_AtMIF1"/>
    <property type="match status" value="1"/>
</dbReference>
<dbReference type="Gene3D" id="1.20.1280.50">
    <property type="match status" value="1"/>
</dbReference>
<dbReference type="Pfam" id="PF00646">
    <property type="entry name" value="F-box"/>
    <property type="match status" value="1"/>
</dbReference>
<dbReference type="SUPFAM" id="SSF141562">
    <property type="entry name" value="At5g01610-like"/>
    <property type="match status" value="1"/>
</dbReference>
<dbReference type="InterPro" id="IPR001810">
    <property type="entry name" value="F-box_dom"/>
</dbReference>